<feature type="transmembrane region" description="Helical" evidence="1">
    <location>
        <begin position="35"/>
        <end position="53"/>
    </location>
</feature>
<dbReference type="KEGG" id="smiz:4412673_03801"/>
<sequence>MIATRKTLFRHTAAWTLYGFYFYTVNALGNRDLGIVTALCSMPLFMFVYYGISHALNVLLFNRRYLAAALTASAVYALAFAVLYLLSHPSSHWGSAFDDYMTGGDFKLRMFAQTYLKLVGNFSIFALLGYQFRLRDMWKGREDRERSKRRRYEYTVLAHQVSPHMLANAFQSLDGQLARALPQMRQGVHELYSLMNHFMASCDPNAPRTVLLSDEIGAARQFIAVEQGISGRSDGFLWELSGDMGSASVPATTLITLVGNVFKHGGISGEGPRGSISIRAGRDGFGIRVENPIGGPAEGRQQGHGTGLANLRGRLEFVFGDGFELRHRPHGGTYIVELEVYYDTKHRMK</sequence>
<dbReference type="InterPro" id="IPR036890">
    <property type="entry name" value="HATPase_C_sf"/>
</dbReference>
<keyword evidence="1" id="KW-0472">Membrane</keyword>
<dbReference type="RefSeq" id="WP_095067926.1">
    <property type="nucleotide sequence ID" value="NZ_FNGK01000004.1"/>
</dbReference>
<dbReference type="GO" id="GO:0016020">
    <property type="term" value="C:membrane"/>
    <property type="evidence" value="ECO:0007669"/>
    <property type="project" value="InterPro"/>
</dbReference>
<feature type="transmembrane region" description="Helical" evidence="1">
    <location>
        <begin position="114"/>
        <end position="132"/>
    </location>
</feature>
<feature type="transmembrane region" description="Helical" evidence="1">
    <location>
        <begin position="12"/>
        <end position="29"/>
    </location>
</feature>
<feature type="transmembrane region" description="Helical" evidence="1">
    <location>
        <begin position="65"/>
        <end position="86"/>
    </location>
</feature>
<dbReference type="InterPro" id="IPR010559">
    <property type="entry name" value="Sig_transdc_His_kin_internal"/>
</dbReference>
<evidence type="ECO:0000259" key="2">
    <source>
        <dbReference type="Pfam" id="PF06580"/>
    </source>
</evidence>
<evidence type="ECO:0000313" key="3">
    <source>
        <dbReference type="EMBL" id="SNV62475.1"/>
    </source>
</evidence>
<dbReference type="EMBL" id="LT906468">
    <property type="protein sequence ID" value="SNV62475.1"/>
    <property type="molecule type" value="Genomic_DNA"/>
</dbReference>
<dbReference type="PANTHER" id="PTHR34220">
    <property type="entry name" value="SENSOR HISTIDINE KINASE YPDA"/>
    <property type="match status" value="1"/>
</dbReference>
<accession>A0AAJ4XFJ5</accession>
<dbReference type="AlphaFoldDB" id="A0AAJ4XFJ5"/>
<reference evidence="3 4" key="1">
    <citation type="submission" date="2017-06" db="EMBL/GenBank/DDBJ databases">
        <authorList>
            <consortium name="Pathogen Informatics"/>
        </authorList>
    </citation>
    <scope>NUCLEOTIDE SEQUENCE [LARGE SCALE GENOMIC DNA]</scope>
    <source>
        <strain evidence="3 4">NCTC12149</strain>
    </source>
</reference>
<keyword evidence="3" id="KW-0418">Kinase</keyword>
<evidence type="ECO:0000313" key="4">
    <source>
        <dbReference type="Proteomes" id="UP000215355"/>
    </source>
</evidence>
<dbReference type="Gene3D" id="3.30.565.10">
    <property type="entry name" value="Histidine kinase-like ATPase, C-terminal domain"/>
    <property type="match status" value="1"/>
</dbReference>
<dbReference type="EC" id="2.7.13.3" evidence="3"/>
<keyword evidence="1" id="KW-1133">Transmembrane helix</keyword>
<organism evidence="3 4">
    <name type="scientific">Sphingobacterium mizutaii</name>
    <dbReference type="NCBI Taxonomy" id="1010"/>
    <lineage>
        <taxon>Bacteria</taxon>
        <taxon>Pseudomonadati</taxon>
        <taxon>Bacteroidota</taxon>
        <taxon>Sphingobacteriia</taxon>
        <taxon>Sphingobacteriales</taxon>
        <taxon>Sphingobacteriaceae</taxon>
        <taxon>Sphingobacterium</taxon>
    </lineage>
</organism>
<gene>
    <name evidence="3" type="primary">yehU_2</name>
    <name evidence="3" type="ORF">SAMEA4412673_03801</name>
</gene>
<dbReference type="PANTHER" id="PTHR34220:SF7">
    <property type="entry name" value="SENSOR HISTIDINE KINASE YPDA"/>
    <property type="match status" value="1"/>
</dbReference>
<protein>
    <submittedName>
        <fullName evidence="3">Probable sensor-like histidine kinase YehU</fullName>
        <ecNumber evidence="3">2.7.13.3</ecNumber>
    </submittedName>
</protein>
<keyword evidence="1" id="KW-0812">Transmembrane</keyword>
<dbReference type="GO" id="GO:0000155">
    <property type="term" value="F:phosphorelay sensor kinase activity"/>
    <property type="evidence" value="ECO:0007669"/>
    <property type="project" value="InterPro"/>
</dbReference>
<dbReference type="Proteomes" id="UP000215355">
    <property type="component" value="Chromosome 1"/>
</dbReference>
<feature type="domain" description="Signal transduction histidine kinase internal region" evidence="2">
    <location>
        <begin position="153"/>
        <end position="227"/>
    </location>
</feature>
<name>A0AAJ4XFJ5_9SPHI</name>
<keyword evidence="3" id="KW-0808">Transferase</keyword>
<evidence type="ECO:0000256" key="1">
    <source>
        <dbReference type="SAM" id="Phobius"/>
    </source>
</evidence>
<proteinExistence type="predicted"/>
<dbReference type="Pfam" id="PF06580">
    <property type="entry name" value="His_kinase"/>
    <property type="match status" value="1"/>
</dbReference>
<dbReference type="InterPro" id="IPR050640">
    <property type="entry name" value="Bact_2-comp_sensor_kinase"/>
</dbReference>